<accession>A0ABV8IIB0</accession>
<dbReference type="CDD" id="cd01948">
    <property type="entry name" value="EAL"/>
    <property type="match status" value="1"/>
</dbReference>
<comment type="caution">
    <text evidence="4">The sequence shown here is derived from an EMBL/GenBank/DDBJ whole genome shotgun (WGS) entry which is preliminary data.</text>
</comment>
<evidence type="ECO:0000256" key="1">
    <source>
        <dbReference type="SAM" id="MobiDB-lite"/>
    </source>
</evidence>
<dbReference type="PANTHER" id="PTHR44757">
    <property type="entry name" value="DIGUANYLATE CYCLASE DGCP"/>
    <property type="match status" value="1"/>
</dbReference>
<dbReference type="Gene3D" id="3.30.70.270">
    <property type="match status" value="1"/>
</dbReference>
<feature type="domain" description="EAL" evidence="2">
    <location>
        <begin position="136"/>
        <end position="226"/>
    </location>
</feature>
<feature type="non-terminal residue" evidence="4">
    <location>
        <position position="1"/>
    </location>
</feature>
<dbReference type="InterPro" id="IPR001633">
    <property type="entry name" value="EAL_dom"/>
</dbReference>
<evidence type="ECO:0000259" key="3">
    <source>
        <dbReference type="PROSITE" id="PS50887"/>
    </source>
</evidence>
<dbReference type="InterPro" id="IPR043128">
    <property type="entry name" value="Rev_trsase/Diguanyl_cyclase"/>
</dbReference>
<dbReference type="RefSeq" id="WP_377294134.1">
    <property type="nucleotide sequence ID" value="NZ_JBHSBM010000058.1"/>
</dbReference>
<evidence type="ECO:0000313" key="4">
    <source>
        <dbReference type="EMBL" id="MFC4062742.1"/>
    </source>
</evidence>
<dbReference type="PROSITE" id="PS50887">
    <property type="entry name" value="GGDEF"/>
    <property type="match status" value="1"/>
</dbReference>
<dbReference type="InterPro" id="IPR052155">
    <property type="entry name" value="Biofilm_reg_signaling"/>
</dbReference>
<dbReference type="Pfam" id="PF00563">
    <property type="entry name" value="EAL"/>
    <property type="match status" value="1"/>
</dbReference>
<feature type="domain" description="GGDEF" evidence="3">
    <location>
        <begin position="1"/>
        <end position="127"/>
    </location>
</feature>
<dbReference type="InterPro" id="IPR000160">
    <property type="entry name" value="GGDEF_dom"/>
</dbReference>
<feature type="region of interest" description="Disordered" evidence="1">
    <location>
        <begin position="1"/>
        <end position="42"/>
    </location>
</feature>
<dbReference type="Gene3D" id="3.20.20.450">
    <property type="entry name" value="EAL domain"/>
    <property type="match status" value="1"/>
</dbReference>
<dbReference type="SMART" id="SM00267">
    <property type="entry name" value="GGDEF"/>
    <property type="match status" value="1"/>
</dbReference>
<name>A0ABV8IIB0_9ACTN</name>
<feature type="non-terminal residue" evidence="4">
    <location>
        <position position="226"/>
    </location>
</feature>
<dbReference type="SUPFAM" id="SSF55073">
    <property type="entry name" value="Nucleotide cyclase"/>
    <property type="match status" value="1"/>
</dbReference>
<dbReference type="PANTHER" id="PTHR44757:SF2">
    <property type="entry name" value="BIOFILM ARCHITECTURE MAINTENANCE PROTEIN MBAA"/>
    <property type="match status" value="1"/>
</dbReference>
<proteinExistence type="predicted"/>
<organism evidence="4 5">
    <name type="scientific">Planomonospora corallina</name>
    <dbReference type="NCBI Taxonomy" id="1806052"/>
    <lineage>
        <taxon>Bacteria</taxon>
        <taxon>Bacillati</taxon>
        <taxon>Actinomycetota</taxon>
        <taxon>Actinomycetes</taxon>
        <taxon>Streptosporangiales</taxon>
        <taxon>Streptosporangiaceae</taxon>
        <taxon>Planomonospora</taxon>
    </lineage>
</organism>
<protein>
    <submittedName>
        <fullName evidence="4">EAL domain-containing protein</fullName>
    </submittedName>
</protein>
<dbReference type="Pfam" id="PF00990">
    <property type="entry name" value="GGDEF"/>
    <property type="match status" value="1"/>
</dbReference>
<keyword evidence="5" id="KW-1185">Reference proteome</keyword>
<feature type="compositionally biased region" description="Low complexity" evidence="1">
    <location>
        <begin position="9"/>
        <end position="25"/>
    </location>
</feature>
<sequence length="226" mass="24748">RRLRTLTDTPESNTPESNNPESNNPAGDNNSGNRNGHRPTLARLGGDEFALLLPRTTPQAAHHLAHRIHAALASPYHLHDRELHLTASIGLLADTPTHNPTHALRDADLALHHAKTTGKNRTTRFTPDLRTTRLHHIHLAAALRHATTRGELTLAYQPIIDLHTGAPTAVEALLRWTPTSTGTPIDPDTFIPLAEETGLITDLGHWTLTRALTDARPWHQAHGTAV</sequence>
<dbReference type="Proteomes" id="UP001595850">
    <property type="component" value="Unassembled WGS sequence"/>
</dbReference>
<dbReference type="NCBIfam" id="TIGR00254">
    <property type="entry name" value="GGDEF"/>
    <property type="match status" value="1"/>
</dbReference>
<gene>
    <name evidence="4" type="ORF">ACFOWE_30995</name>
</gene>
<dbReference type="SUPFAM" id="SSF141868">
    <property type="entry name" value="EAL domain-like"/>
    <property type="match status" value="1"/>
</dbReference>
<dbReference type="PROSITE" id="PS50883">
    <property type="entry name" value="EAL"/>
    <property type="match status" value="1"/>
</dbReference>
<dbReference type="InterPro" id="IPR035919">
    <property type="entry name" value="EAL_sf"/>
</dbReference>
<evidence type="ECO:0000259" key="2">
    <source>
        <dbReference type="PROSITE" id="PS50883"/>
    </source>
</evidence>
<evidence type="ECO:0000313" key="5">
    <source>
        <dbReference type="Proteomes" id="UP001595850"/>
    </source>
</evidence>
<dbReference type="InterPro" id="IPR029787">
    <property type="entry name" value="Nucleotide_cyclase"/>
</dbReference>
<reference evidence="5" key="1">
    <citation type="journal article" date="2019" name="Int. J. Syst. Evol. Microbiol.">
        <title>The Global Catalogue of Microorganisms (GCM) 10K type strain sequencing project: providing services to taxonomists for standard genome sequencing and annotation.</title>
        <authorList>
            <consortium name="The Broad Institute Genomics Platform"/>
            <consortium name="The Broad Institute Genome Sequencing Center for Infectious Disease"/>
            <person name="Wu L."/>
            <person name="Ma J."/>
        </authorList>
    </citation>
    <scope>NUCLEOTIDE SEQUENCE [LARGE SCALE GENOMIC DNA]</scope>
    <source>
        <strain evidence="5">TBRC 4489</strain>
    </source>
</reference>
<dbReference type="EMBL" id="JBHSBM010000058">
    <property type="protein sequence ID" value="MFC4062742.1"/>
    <property type="molecule type" value="Genomic_DNA"/>
</dbReference>
<dbReference type="CDD" id="cd01949">
    <property type="entry name" value="GGDEF"/>
    <property type="match status" value="1"/>
</dbReference>